<evidence type="ECO:0000256" key="1">
    <source>
        <dbReference type="ARBA" id="ARBA00009512"/>
    </source>
</evidence>
<comment type="caution">
    <text evidence="4">The sequence shown here is derived from an EMBL/GenBank/DDBJ whole genome shotgun (WGS) entry which is preliminary data.</text>
</comment>
<dbReference type="InterPro" id="IPR000529">
    <property type="entry name" value="Ribosomal_bS6"/>
</dbReference>
<dbReference type="Pfam" id="PF01250">
    <property type="entry name" value="Ribosomal_S6"/>
    <property type="match status" value="1"/>
</dbReference>
<reference evidence="4 5" key="1">
    <citation type="submission" date="2024-02" db="EMBL/GenBank/DDBJ databases">
        <title>Chromosome-level genome assembly of the Eurasian Minnow (Phoxinus phoxinus).</title>
        <authorList>
            <person name="Oriowo T.O."/>
            <person name="Martin S."/>
            <person name="Stange M."/>
            <person name="Chrysostomakis Y."/>
            <person name="Brown T."/>
            <person name="Winkler S."/>
            <person name="Kukowka S."/>
            <person name="Myers E.W."/>
            <person name="Bohne A."/>
        </authorList>
    </citation>
    <scope>NUCLEOTIDE SEQUENCE [LARGE SCALE GENOMIC DNA]</scope>
    <source>
        <strain evidence="4">ZFMK-TIS-60720</strain>
        <tissue evidence="4">Whole Organism</tissue>
    </source>
</reference>
<dbReference type="GO" id="GO:0070181">
    <property type="term" value="F:small ribosomal subunit rRNA binding"/>
    <property type="evidence" value="ECO:0007669"/>
    <property type="project" value="TreeGrafter"/>
</dbReference>
<evidence type="ECO:0000313" key="5">
    <source>
        <dbReference type="Proteomes" id="UP001364617"/>
    </source>
</evidence>
<dbReference type="EMBL" id="JAYKXH010000013">
    <property type="protein sequence ID" value="KAK7148163.1"/>
    <property type="molecule type" value="Genomic_DNA"/>
</dbReference>
<dbReference type="GO" id="GO:0006412">
    <property type="term" value="P:translation"/>
    <property type="evidence" value="ECO:0007669"/>
    <property type="project" value="InterPro"/>
</dbReference>
<dbReference type="InterPro" id="IPR035980">
    <property type="entry name" value="Ribosomal_bS6_sf"/>
</dbReference>
<dbReference type="NCBIfam" id="TIGR00166">
    <property type="entry name" value="S6"/>
    <property type="match status" value="1"/>
</dbReference>
<dbReference type="GO" id="GO:0005763">
    <property type="term" value="C:mitochondrial small ribosomal subunit"/>
    <property type="evidence" value="ECO:0007669"/>
    <property type="project" value="TreeGrafter"/>
</dbReference>
<dbReference type="Proteomes" id="UP001364617">
    <property type="component" value="Unassembled WGS sequence"/>
</dbReference>
<organism evidence="4 5">
    <name type="scientific">Phoxinus phoxinus</name>
    <name type="common">Eurasian minnow</name>
    <dbReference type="NCBI Taxonomy" id="58324"/>
    <lineage>
        <taxon>Eukaryota</taxon>
        <taxon>Metazoa</taxon>
        <taxon>Chordata</taxon>
        <taxon>Craniata</taxon>
        <taxon>Vertebrata</taxon>
        <taxon>Euteleostomi</taxon>
        <taxon>Actinopterygii</taxon>
        <taxon>Neopterygii</taxon>
        <taxon>Teleostei</taxon>
        <taxon>Ostariophysi</taxon>
        <taxon>Cypriniformes</taxon>
        <taxon>Leuciscidae</taxon>
        <taxon>Phoxininae</taxon>
        <taxon>Phoxinus</taxon>
    </lineage>
</organism>
<dbReference type="SUPFAM" id="SSF54995">
    <property type="entry name" value="Ribosomal protein S6"/>
    <property type="match status" value="1"/>
</dbReference>
<dbReference type="CDD" id="cd15465">
    <property type="entry name" value="bS6_mito"/>
    <property type="match status" value="1"/>
</dbReference>
<proteinExistence type="inferred from homology"/>
<evidence type="ECO:0000256" key="3">
    <source>
        <dbReference type="ARBA" id="ARBA00035365"/>
    </source>
</evidence>
<evidence type="ECO:0000313" key="4">
    <source>
        <dbReference type="EMBL" id="KAK7148163.1"/>
    </source>
</evidence>
<keyword evidence="5" id="KW-1185">Reference proteome</keyword>
<protein>
    <recommendedName>
        <fullName evidence="2">Small ribosomal subunit protein bS6m</fullName>
    </recommendedName>
    <alternativeName>
        <fullName evidence="3">28S ribosomal protein S6, mitochondrial</fullName>
    </alternativeName>
</protein>
<name>A0AAN9CU24_9TELE</name>
<dbReference type="Gene3D" id="3.30.70.60">
    <property type="match status" value="1"/>
</dbReference>
<gene>
    <name evidence="4" type="ORF">R3I93_012473</name>
</gene>
<dbReference type="AlphaFoldDB" id="A0AAN9CU24"/>
<sequence>MPRYELTVILKAMQRPETAAVLRRTVETLFERGAVVRGLENLGERRLPYNISKHNCLNTHGGYFSVDFHATPNIVSGLLEHLDRDIDVLRPTVLKKDVEVSEAQCCGLQNEKAKNCTHTSNGSCSLFRFPGDERTRSHWIKRIRSIGTPCSACPA</sequence>
<evidence type="ECO:0000256" key="2">
    <source>
        <dbReference type="ARBA" id="ARBA00035170"/>
    </source>
</evidence>
<dbReference type="InterPro" id="IPR014717">
    <property type="entry name" value="Transl_elong_EF1B/ribsomal_bS6"/>
</dbReference>
<dbReference type="GO" id="GO:0003735">
    <property type="term" value="F:structural constituent of ribosome"/>
    <property type="evidence" value="ECO:0007669"/>
    <property type="project" value="InterPro"/>
</dbReference>
<comment type="similarity">
    <text evidence="1">Belongs to the bacterial ribosomal protein bS6 family.</text>
</comment>
<dbReference type="PANTHER" id="PTHR21011">
    <property type="entry name" value="MITOCHONDRIAL 28S RIBOSOMAL PROTEIN S6"/>
    <property type="match status" value="1"/>
</dbReference>
<accession>A0AAN9CU24</accession>
<dbReference type="PANTHER" id="PTHR21011:SF1">
    <property type="entry name" value="SMALL RIBOSOMAL SUBUNIT PROTEIN BS6M"/>
    <property type="match status" value="1"/>
</dbReference>